<protein>
    <submittedName>
        <fullName evidence="1">Uncharacterized protein</fullName>
    </submittedName>
</protein>
<organism evidence="1 2">
    <name type="scientific">Fusarium pseudograminearum (strain CS3096)</name>
    <name type="common">Wheat and barley crown-rot fungus</name>
    <dbReference type="NCBI Taxonomy" id="1028729"/>
    <lineage>
        <taxon>Eukaryota</taxon>
        <taxon>Fungi</taxon>
        <taxon>Dikarya</taxon>
        <taxon>Ascomycota</taxon>
        <taxon>Pezizomycotina</taxon>
        <taxon>Sordariomycetes</taxon>
        <taxon>Hypocreomycetidae</taxon>
        <taxon>Hypocreales</taxon>
        <taxon>Nectriaceae</taxon>
        <taxon>Fusarium</taxon>
    </lineage>
</organism>
<evidence type="ECO:0000313" key="1">
    <source>
        <dbReference type="EMBL" id="EKJ70516.1"/>
    </source>
</evidence>
<sequence length="105" mass="12036">MFLAAQAQDRIIKEVGHFRDAVQSGQCSTTKGEPDLSWVLLYAEGRPVLFWRPLRSVQRATSRLIKACFCLVNVYNDACAVWVKFAERRPQCGLPRYGPTEQYRV</sequence>
<accession>K3UFL9</accession>
<dbReference type="RefSeq" id="XP_009260661.1">
    <property type="nucleotide sequence ID" value="XM_009262386.1"/>
</dbReference>
<keyword evidence="2" id="KW-1185">Reference proteome</keyword>
<dbReference type="OrthoDB" id="4982394at2759"/>
<dbReference type="EMBL" id="AFNW01000308">
    <property type="protein sequence ID" value="EKJ70516.1"/>
    <property type="molecule type" value="Genomic_DNA"/>
</dbReference>
<reference evidence="1 2" key="1">
    <citation type="journal article" date="2012" name="PLoS Pathog.">
        <title>Comparative pathogenomics reveals horizontally acquired novel virulence genes in fungi infecting cereal hosts.</title>
        <authorList>
            <person name="Gardiner D.M."/>
            <person name="McDonald M.C."/>
            <person name="Covarelli L."/>
            <person name="Solomon P.S."/>
            <person name="Rusu A.G."/>
            <person name="Marshall M."/>
            <person name="Kazan K."/>
            <person name="Chakraborty S."/>
            <person name="McDonald B.A."/>
            <person name="Manners J.M."/>
        </authorList>
    </citation>
    <scope>NUCLEOTIDE SEQUENCE [LARGE SCALE GENOMIC DNA]</scope>
    <source>
        <strain evidence="1 2">CS3096</strain>
    </source>
</reference>
<dbReference type="GeneID" id="20367886"/>
<comment type="caution">
    <text evidence="1">The sequence shown here is derived from an EMBL/GenBank/DDBJ whole genome shotgun (WGS) entry which is preliminary data.</text>
</comment>
<dbReference type="Proteomes" id="UP000007978">
    <property type="component" value="Chromosome 3"/>
</dbReference>
<dbReference type="HOGENOM" id="CLU_2264008_0_0_1"/>
<dbReference type="AlphaFoldDB" id="K3UFL9"/>
<evidence type="ECO:0000313" key="2">
    <source>
        <dbReference type="Proteomes" id="UP000007978"/>
    </source>
</evidence>
<dbReference type="KEGG" id="fpu:FPSE_09269"/>
<gene>
    <name evidence="1" type="ORF">FPSE_09269</name>
</gene>
<name>K3UFL9_FUSPC</name>
<proteinExistence type="predicted"/>